<reference evidence="2" key="2">
    <citation type="submission" date="2023-06" db="EMBL/GenBank/DDBJ databases">
        <authorList>
            <consortium name="Lawrence Berkeley National Laboratory"/>
            <person name="Haridas S."/>
            <person name="Hensen N."/>
            <person name="Bonometti L."/>
            <person name="Westerberg I."/>
            <person name="Brannstrom I.O."/>
            <person name="Guillou S."/>
            <person name="Cros-Aarteil S."/>
            <person name="Calhoun S."/>
            <person name="Kuo A."/>
            <person name="Mondo S."/>
            <person name="Pangilinan J."/>
            <person name="Riley R."/>
            <person name="Labutti K."/>
            <person name="Andreopoulos B."/>
            <person name="Lipzen A."/>
            <person name="Chen C."/>
            <person name="Yanf M."/>
            <person name="Daum C."/>
            <person name="Ng V."/>
            <person name="Clum A."/>
            <person name="Steindorff A."/>
            <person name="Ohm R."/>
            <person name="Martin F."/>
            <person name="Silar P."/>
            <person name="Natvig D."/>
            <person name="Lalanne C."/>
            <person name="Gautier V."/>
            <person name="Ament-Velasquez S.L."/>
            <person name="Kruys A."/>
            <person name="Hutchinson M.I."/>
            <person name="Powell A.J."/>
            <person name="Barry K."/>
            <person name="Miller A.N."/>
            <person name="Grigoriev I.V."/>
            <person name="Debuchy R."/>
            <person name="Gladieux P."/>
            <person name="Thoren M.H."/>
            <person name="Johannesson H."/>
        </authorList>
    </citation>
    <scope>NUCLEOTIDE SEQUENCE</scope>
    <source>
        <strain evidence="2">CBS 955.72</strain>
    </source>
</reference>
<gene>
    <name evidence="2" type="ORF">B0T25DRAFT_437756</name>
</gene>
<evidence type="ECO:0008006" key="4">
    <source>
        <dbReference type="Google" id="ProtNLM"/>
    </source>
</evidence>
<protein>
    <recommendedName>
        <fullName evidence="4">Mis18 domain-containing protein</fullName>
    </recommendedName>
</protein>
<dbReference type="AlphaFoldDB" id="A0AAJ0MJT2"/>
<evidence type="ECO:0000256" key="1">
    <source>
        <dbReference type="SAM" id="Coils"/>
    </source>
</evidence>
<name>A0AAJ0MJT2_9PEZI</name>
<organism evidence="2 3">
    <name type="scientific">Lasiosphaeria hispida</name>
    <dbReference type="NCBI Taxonomy" id="260671"/>
    <lineage>
        <taxon>Eukaryota</taxon>
        <taxon>Fungi</taxon>
        <taxon>Dikarya</taxon>
        <taxon>Ascomycota</taxon>
        <taxon>Pezizomycotina</taxon>
        <taxon>Sordariomycetes</taxon>
        <taxon>Sordariomycetidae</taxon>
        <taxon>Sordariales</taxon>
        <taxon>Lasiosphaeriaceae</taxon>
        <taxon>Lasiosphaeria</taxon>
    </lineage>
</organism>
<keyword evidence="3" id="KW-1185">Reference proteome</keyword>
<accession>A0AAJ0MJT2</accession>
<dbReference type="Gene3D" id="1.10.287.1490">
    <property type="match status" value="1"/>
</dbReference>
<evidence type="ECO:0000313" key="3">
    <source>
        <dbReference type="Proteomes" id="UP001275084"/>
    </source>
</evidence>
<comment type="caution">
    <text evidence="2">The sequence shown here is derived from an EMBL/GenBank/DDBJ whole genome shotgun (WGS) entry which is preliminary data.</text>
</comment>
<feature type="coiled-coil region" evidence="1">
    <location>
        <begin position="255"/>
        <end position="309"/>
    </location>
</feature>
<feature type="non-terminal residue" evidence="2">
    <location>
        <position position="309"/>
    </location>
</feature>
<dbReference type="EMBL" id="JAUIQD010000001">
    <property type="protein sequence ID" value="KAK3363017.1"/>
    <property type="molecule type" value="Genomic_DNA"/>
</dbReference>
<dbReference type="Proteomes" id="UP001275084">
    <property type="component" value="Unassembled WGS sequence"/>
</dbReference>
<keyword evidence="1" id="KW-0175">Coiled coil</keyword>
<reference evidence="2" key="1">
    <citation type="journal article" date="2023" name="Mol. Phylogenet. Evol.">
        <title>Genome-scale phylogeny and comparative genomics of the fungal order Sordariales.</title>
        <authorList>
            <person name="Hensen N."/>
            <person name="Bonometti L."/>
            <person name="Westerberg I."/>
            <person name="Brannstrom I.O."/>
            <person name="Guillou S."/>
            <person name="Cros-Aarteil S."/>
            <person name="Calhoun S."/>
            <person name="Haridas S."/>
            <person name="Kuo A."/>
            <person name="Mondo S."/>
            <person name="Pangilinan J."/>
            <person name="Riley R."/>
            <person name="LaButti K."/>
            <person name="Andreopoulos B."/>
            <person name="Lipzen A."/>
            <person name="Chen C."/>
            <person name="Yan M."/>
            <person name="Daum C."/>
            <person name="Ng V."/>
            <person name="Clum A."/>
            <person name="Steindorff A."/>
            <person name="Ohm R.A."/>
            <person name="Martin F."/>
            <person name="Silar P."/>
            <person name="Natvig D.O."/>
            <person name="Lalanne C."/>
            <person name="Gautier V."/>
            <person name="Ament-Velasquez S.L."/>
            <person name="Kruys A."/>
            <person name="Hutchinson M.I."/>
            <person name="Powell A.J."/>
            <person name="Barry K."/>
            <person name="Miller A.N."/>
            <person name="Grigoriev I.V."/>
            <person name="Debuchy R."/>
            <person name="Gladieux P."/>
            <person name="Hiltunen Thoren M."/>
            <person name="Johannesson H."/>
        </authorList>
    </citation>
    <scope>NUCLEOTIDE SEQUENCE</scope>
    <source>
        <strain evidence="2">CBS 955.72</strain>
    </source>
</reference>
<sequence>MESAYCNCKKCDATVGLFINLWTQIGKTYFSPIVDPEDSLAILCQGAVRIGERGTLVEECHLQDIVCISCAAVLGLKCIETPVNHVLDENQVLFRLASVELLGRDGQEVDFTIKRVLDVKEPSKVSSGSYSGTPPEGAFHTSAFPDVVDLLQLQADLEGQREDINRIDSHGSKVISTLDNRVAHVEEQVSKLSGTLGSLHRDVGGIQEDLSSLKVEVNEARRAAQDNAPLLDLEQRLSTANGSVGEMRREVGALAEELQRRLSGVTSQLRQHKQNIEELKTEVRSRVHARDHAKDMAALRSEMSQMRRQ</sequence>
<evidence type="ECO:0000313" key="2">
    <source>
        <dbReference type="EMBL" id="KAK3363017.1"/>
    </source>
</evidence>
<proteinExistence type="predicted"/>